<organism evidence="3 4">
    <name type="scientific">Camelimonas abortus</name>
    <dbReference type="NCBI Taxonomy" id="1017184"/>
    <lineage>
        <taxon>Bacteria</taxon>
        <taxon>Pseudomonadati</taxon>
        <taxon>Pseudomonadota</taxon>
        <taxon>Alphaproteobacteria</taxon>
        <taxon>Hyphomicrobiales</taxon>
        <taxon>Chelatococcaceae</taxon>
        <taxon>Camelimonas</taxon>
    </lineage>
</organism>
<gene>
    <name evidence="3" type="ORF">ACFOEX_03175</name>
</gene>
<dbReference type="EMBL" id="JBHRUV010000017">
    <property type="protein sequence ID" value="MFC3265365.1"/>
    <property type="molecule type" value="Genomic_DNA"/>
</dbReference>
<dbReference type="InterPro" id="IPR001054">
    <property type="entry name" value="A/G_cyclase"/>
</dbReference>
<proteinExistence type="predicted"/>
<dbReference type="PANTHER" id="PTHR43081:SF19">
    <property type="entry name" value="PH-SENSITIVE ADENYLATE CYCLASE RV1264"/>
    <property type="match status" value="1"/>
</dbReference>
<evidence type="ECO:0000313" key="4">
    <source>
        <dbReference type="Proteomes" id="UP001595536"/>
    </source>
</evidence>
<dbReference type="PANTHER" id="PTHR43081">
    <property type="entry name" value="ADENYLATE CYCLASE, TERMINAL-DIFFERENTIATION SPECIFIC-RELATED"/>
    <property type="match status" value="1"/>
</dbReference>
<evidence type="ECO:0000313" key="3">
    <source>
        <dbReference type="EMBL" id="MFC3265365.1"/>
    </source>
</evidence>
<name>A0ABV7LBU5_9HYPH</name>
<dbReference type="PROSITE" id="PS50125">
    <property type="entry name" value="GUANYLATE_CYCLASE_2"/>
    <property type="match status" value="1"/>
</dbReference>
<feature type="compositionally biased region" description="Low complexity" evidence="1">
    <location>
        <begin position="189"/>
        <end position="206"/>
    </location>
</feature>
<dbReference type="InterPro" id="IPR050697">
    <property type="entry name" value="Adenylyl/Guanylyl_Cyclase_3/4"/>
</dbReference>
<dbReference type="Pfam" id="PF00211">
    <property type="entry name" value="Guanylate_cyc"/>
    <property type="match status" value="1"/>
</dbReference>
<feature type="region of interest" description="Disordered" evidence="1">
    <location>
        <begin position="178"/>
        <end position="209"/>
    </location>
</feature>
<sequence>MAAPSPFRRRLAVIMAADVAGYSRLLATDEEEALALFHDCRRLFEAEVTRFGGRVFNTAGDAIMSEFTSSVEAVRAAMAIQRALEALNAGYPVQRRILFRIGISVGDVVEDGDDLLGNGVNIASRLEGIARPGGICVSRGVYDTVMGKISARFRELGPTPLKNIPHPVEAFAIIPDGEDSQENSQENGARAAATPAAGEARAQRNPARMRARRWRRHGLSGPPRPPLFRGRLWRRLTQILLVTIAISLAVPTIRLVRQQLEIQLGLRPATSRLTAPPQAGPADRNAAARAAYERGRLLESQGRADSASVAYTEAARAGYVDPPVRLAALIRARDGADAAREALADLAAMTKDQAARMVYLQQLGAAERIPRLQRMTEEAPDFAPAWFAFAMALDDGRSMPPTLARMQAGKHALEAFLDRVRRGAARRYFLDDGLLNEWTARAEARLSELDAALAGRNVRPALTFAPSARGLTVTVTLPEDATDVRYRVGDHGNYTRADPGAASGAGVRSASFTLPAPAGRIALQVTYTDVNGITAGPFDYSFDPEAHARTKERAVLLATSGSWVTWATDRDELFFPYLLSHRCAIRSASVGFDGAPPETALPLPKEGCDKGSPPPAGAQNSIPVPHDARSVTVRLVLANGDAAPDVTIAREP</sequence>
<reference evidence="4" key="1">
    <citation type="journal article" date="2019" name="Int. J. Syst. Evol. Microbiol.">
        <title>The Global Catalogue of Microorganisms (GCM) 10K type strain sequencing project: providing services to taxonomists for standard genome sequencing and annotation.</title>
        <authorList>
            <consortium name="The Broad Institute Genomics Platform"/>
            <consortium name="The Broad Institute Genome Sequencing Center for Infectious Disease"/>
            <person name="Wu L."/>
            <person name="Ma J."/>
        </authorList>
    </citation>
    <scope>NUCLEOTIDE SEQUENCE [LARGE SCALE GENOMIC DNA]</scope>
    <source>
        <strain evidence="4">CCM 7941</strain>
    </source>
</reference>
<accession>A0ABV7LBU5</accession>
<comment type="caution">
    <text evidence="3">The sequence shown here is derived from an EMBL/GenBank/DDBJ whole genome shotgun (WGS) entry which is preliminary data.</text>
</comment>
<dbReference type="InterPro" id="IPR029787">
    <property type="entry name" value="Nucleotide_cyclase"/>
</dbReference>
<keyword evidence="4" id="KW-1185">Reference proteome</keyword>
<protein>
    <submittedName>
        <fullName evidence="3">Adenylate/guanylate cyclase domain-containing protein</fullName>
    </submittedName>
</protein>
<feature type="domain" description="Guanylate cyclase" evidence="2">
    <location>
        <begin position="13"/>
        <end position="127"/>
    </location>
</feature>
<dbReference type="SUPFAM" id="SSF55073">
    <property type="entry name" value="Nucleotide cyclase"/>
    <property type="match status" value="1"/>
</dbReference>
<evidence type="ECO:0000259" key="2">
    <source>
        <dbReference type="PROSITE" id="PS50125"/>
    </source>
</evidence>
<evidence type="ECO:0000256" key="1">
    <source>
        <dbReference type="SAM" id="MobiDB-lite"/>
    </source>
</evidence>
<dbReference type="RefSeq" id="WP_376831886.1">
    <property type="nucleotide sequence ID" value="NZ_JBHLWR010000006.1"/>
</dbReference>
<feature type="region of interest" description="Disordered" evidence="1">
    <location>
        <begin position="596"/>
        <end position="624"/>
    </location>
</feature>
<dbReference type="Proteomes" id="UP001595536">
    <property type="component" value="Unassembled WGS sequence"/>
</dbReference>
<dbReference type="Gene3D" id="3.30.70.1230">
    <property type="entry name" value="Nucleotide cyclase"/>
    <property type="match status" value="1"/>
</dbReference>
<dbReference type="CDD" id="cd07302">
    <property type="entry name" value="CHD"/>
    <property type="match status" value="1"/>
</dbReference>